<comment type="caution">
    <text evidence="2">The sequence shown here is derived from an EMBL/GenBank/DDBJ whole genome shotgun (WGS) entry which is preliminary data.</text>
</comment>
<evidence type="ECO:0000313" key="3">
    <source>
        <dbReference type="Proteomes" id="UP000823894"/>
    </source>
</evidence>
<dbReference type="Proteomes" id="UP000823894">
    <property type="component" value="Unassembled WGS sequence"/>
</dbReference>
<gene>
    <name evidence="2" type="ORF">H9757_00645</name>
</gene>
<dbReference type="PIRSF" id="PIRSF010606">
    <property type="entry name" value="Spore_coat_CotJB"/>
    <property type="match status" value="1"/>
</dbReference>
<name>A0A9D2NUD6_9FIRM</name>
<reference evidence="2" key="2">
    <citation type="submission" date="2021-04" db="EMBL/GenBank/DDBJ databases">
        <authorList>
            <person name="Gilroy R."/>
        </authorList>
    </citation>
    <scope>NUCLEOTIDE SEQUENCE</scope>
    <source>
        <strain evidence="2">ChiGjej1B1-1692</strain>
    </source>
</reference>
<reference evidence="2" key="1">
    <citation type="journal article" date="2021" name="PeerJ">
        <title>Extensive microbial diversity within the chicken gut microbiome revealed by metagenomics and culture.</title>
        <authorList>
            <person name="Gilroy R."/>
            <person name="Ravi A."/>
            <person name="Getino M."/>
            <person name="Pursley I."/>
            <person name="Horton D.L."/>
            <person name="Alikhan N.F."/>
            <person name="Baker D."/>
            <person name="Gharbi K."/>
            <person name="Hall N."/>
            <person name="Watson M."/>
            <person name="Adriaenssens E.M."/>
            <person name="Foster-Nyarko E."/>
            <person name="Jarju S."/>
            <person name="Secka A."/>
            <person name="Antonio M."/>
            <person name="Oren A."/>
            <person name="Chaudhuri R.R."/>
            <person name="La Ragione R."/>
            <person name="Hildebrand F."/>
            <person name="Pallen M.J."/>
        </authorList>
    </citation>
    <scope>NUCLEOTIDE SEQUENCE</scope>
    <source>
        <strain evidence="2">ChiGjej1B1-1692</strain>
    </source>
</reference>
<accession>A0A9D2NUD6</accession>
<protein>
    <submittedName>
        <fullName evidence="2">Spore coat protein CotJB</fullName>
    </submittedName>
</protein>
<dbReference type="InterPro" id="IPR016571">
    <property type="entry name" value="Spore_coat_assembly_CotJB"/>
</dbReference>
<feature type="domain" description="Protein CotJB" evidence="1">
    <location>
        <begin position="9"/>
        <end position="85"/>
    </location>
</feature>
<dbReference type="Pfam" id="PF12652">
    <property type="entry name" value="CotJB"/>
    <property type="match status" value="1"/>
</dbReference>
<proteinExistence type="predicted"/>
<dbReference type="EMBL" id="DWWK01000009">
    <property type="protein sequence ID" value="HJC37565.1"/>
    <property type="molecule type" value="Genomic_DNA"/>
</dbReference>
<sequence>MNSPMNRKELLSHINQVSFAVNEVQLYLDTHPCDAEALAYFKDYSRQRSHALKEYAENYGPLTIDSADASCEDRWNWINEPWPWQEGGC</sequence>
<keyword evidence="2" id="KW-0167">Capsid protein</keyword>
<evidence type="ECO:0000259" key="1">
    <source>
        <dbReference type="Pfam" id="PF12652"/>
    </source>
</evidence>
<keyword evidence="2" id="KW-0946">Virion</keyword>
<dbReference type="InterPro" id="IPR024207">
    <property type="entry name" value="CotJB_dom"/>
</dbReference>
<organism evidence="2 3">
    <name type="scientific">Candidatus Mediterraneibacter faecigallinarum</name>
    <dbReference type="NCBI Taxonomy" id="2838669"/>
    <lineage>
        <taxon>Bacteria</taxon>
        <taxon>Bacillati</taxon>
        <taxon>Bacillota</taxon>
        <taxon>Clostridia</taxon>
        <taxon>Lachnospirales</taxon>
        <taxon>Lachnospiraceae</taxon>
        <taxon>Mediterraneibacter</taxon>
    </lineage>
</organism>
<dbReference type="AlphaFoldDB" id="A0A9D2NUD6"/>
<evidence type="ECO:0000313" key="2">
    <source>
        <dbReference type="EMBL" id="HJC37565.1"/>
    </source>
</evidence>